<dbReference type="RefSeq" id="WP_172125888.1">
    <property type="nucleotide sequence ID" value="NZ_CP042652.1"/>
</dbReference>
<reference evidence="1 2" key="1">
    <citation type="submission" date="2019-08" db="EMBL/GenBank/DDBJ databases">
        <title>Complete genome sequence of Arcobacter acticola.</title>
        <authorList>
            <person name="Miller W."/>
        </authorList>
    </citation>
    <scope>NUCLEOTIDE SEQUENCE [LARGE SCALE GENOMIC DNA]</scope>
    <source>
        <strain evidence="1 2">KCTC 52212</strain>
    </source>
</reference>
<evidence type="ECO:0008006" key="3">
    <source>
        <dbReference type="Google" id="ProtNLM"/>
    </source>
</evidence>
<dbReference type="InterPro" id="IPR011990">
    <property type="entry name" value="TPR-like_helical_dom_sf"/>
</dbReference>
<evidence type="ECO:0000313" key="2">
    <source>
        <dbReference type="Proteomes" id="UP000503483"/>
    </source>
</evidence>
<sequence length="436" mass="51972">MKYNFLIILFLTNLYANDIINTTKNLELVNLDPAKDFYYKKDYINAYTHFNNLFLNNLENSEINYYLAKSAIKLEKYGLANAAFDRILINDPTNHIIRFEQAKLFYIVKNKEMAIYNMKKLLEENISDNLRKEINAYLNIIKNNEKSYTLEAVFLLSLNRTDNANNAPNSKYILPDFTYLGEQGDSKVMDTYHTQLVNLTLTNRFENYDFFRIKNSITYFNRTFMNEKTENFELYSYKPSFQIVNKNSLFFMGPSFDRYQPGNTNSQDYFDAVGLEMGYFFDRYAFDSSAYRFFYRDDSFDEKNYTKYQARFRTFDILGFDYSLKFYKDLAFTSERADIDKISLENILSYDINIQNDLSVEPSFKYKLTNYDDESFAFNSRRKDSLKEYKIELKKDLKSFGFLNLYISYEDNDSNHALYDTNTRNIGLTYIKGFKW</sequence>
<accession>A0A6M8EEE1</accession>
<evidence type="ECO:0000313" key="1">
    <source>
        <dbReference type="EMBL" id="QKE28352.1"/>
    </source>
</evidence>
<gene>
    <name evidence="1" type="ORF">AACT_1172</name>
</gene>
<protein>
    <recommendedName>
        <fullName evidence="3">Tetratricopeptide repeat protein</fullName>
    </recommendedName>
</protein>
<dbReference type="Gene3D" id="1.25.40.10">
    <property type="entry name" value="Tetratricopeptide repeat domain"/>
    <property type="match status" value="1"/>
</dbReference>
<dbReference type="KEGG" id="paco:AACT_1172"/>
<dbReference type="SUPFAM" id="SSF48452">
    <property type="entry name" value="TPR-like"/>
    <property type="match status" value="1"/>
</dbReference>
<keyword evidence="2" id="KW-1185">Reference proteome</keyword>
<dbReference type="EMBL" id="CP042652">
    <property type="protein sequence ID" value="QKE28352.1"/>
    <property type="molecule type" value="Genomic_DNA"/>
</dbReference>
<name>A0A6M8EEE1_9BACT</name>
<dbReference type="Proteomes" id="UP000503483">
    <property type="component" value="Chromosome"/>
</dbReference>
<organism evidence="1 2">
    <name type="scientific">Arcobacter acticola</name>
    <dbReference type="NCBI Taxonomy" id="1849015"/>
    <lineage>
        <taxon>Bacteria</taxon>
        <taxon>Pseudomonadati</taxon>
        <taxon>Campylobacterota</taxon>
        <taxon>Epsilonproteobacteria</taxon>
        <taxon>Campylobacterales</taxon>
        <taxon>Arcobacteraceae</taxon>
        <taxon>Arcobacter</taxon>
    </lineage>
</organism>
<dbReference type="AlphaFoldDB" id="A0A6M8EEE1"/>
<proteinExistence type="predicted"/>